<name>A0A2P7AM44_9HYPH</name>
<dbReference type="Proteomes" id="UP000241764">
    <property type="component" value="Unassembled WGS sequence"/>
</dbReference>
<dbReference type="EMBL" id="PGGM01000031">
    <property type="protein sequence ID" value="PSH55274.1"/>
    <property type="molecule type" value="Genomic_DNA"/>
</dbReference>
<protein>
    <submittedName>
        <fullName evidence="2">Uncharacterized protein</fullName>
    </submittedName>
</protein>
<reference evidence="3" key="1">
    <citation type="submission" date="2017-11" db="EMBL/GenBank/DDBJ databases">
        <authorList>
            <person name="Kuznetsova I."/>
            <person name="Sazanova A."/>
            <person name="Chirak E."/>
            <person name="Safronova V."/>
            <person name="Willems A."/>
        </authorList>
    </citation>
    <scope>NUCLEOTIDE SEQUENCE [LARGE SCALE GENOMIC DNA]</scope>
    <source>
        <strain evidence="3">CCBAU 03422</strain>
    </source>
</reference>
<evidence type="ECO:0000313" key="3">
    <source>
        <dbReference type="Proteomes" id="UP000241764"/>
    </source>
</evidence>
<dbReference type="AlphaFoldDB" id="A0A2P7AM44"/>
<keyword evidence="3" id="KW-1185">Reference proteome</keyword>
<gene>
    <name evidence="2" type="ORF">CU103_30720</name>
</gene>
<keyword evidence="1" id="KW-0472">Membrane</keyword>
<proteinExistence type="predicted"/>
<evidence type="ECO:0000256" key="1">
    <source>
        <dbReference type="SAM" id="Phobius"/>
    </source>
</evidence>
<feature type="transmembrane region" description="Helical" evidence="1">
    <location>
        <begin position="24"/>
        <end position="45"/>
    </location>
</feature>
<accession>A0A2P7AM44</accession>
<comment type="caution">
    <text evidence="2">The sequence shown here is derived from an EMBL/GenBank/DDBJ whole genome shotgun (WGS) entry which is preliminary data.</text>
</comment>
<organism evidence="2 3">
    <name type="scientific">Phyllobacterium sophorae</name>
    <dbReference type="NCBI Taxonomy" id="1520277"/>
    <lineage>
        <taxon>Bacteria</taxon>
        <taxon>Pseudomonadati</taxon>
        <taxon>Pseudomonadota</taxon>
        <taxon>Alphaproteobacteria</taxon>
        <taxon>Hyphomicrobiales</taxon>
        <taxon>Phyllobacteriaceae</taxon>
        <taxon>Phyllobacterium</taxon>
    </lineage>
</organism>
<evidence type="ECO:0000313" key="2">
    <source>
        <dbReference type="EMBL" id="PSH55274.1"/>
    </source>
</evidence>
<keyword evidence="1" id="KW-0812">Transmembrane</keyword>
<keyword evidence="1" id="KW-1133">Transmembrane helix</keyword>
<dbReference type="RefSeq" id="WP_106667795.1">
    <property type="nucleotide sequence ID" value="NZ_PGGM01000031.1"/>
</dbReference>
<sequence>MNNFLAGSGYAAPMDKEDWQLLKGFLKVIGALVGIVLLGIIYLLGATTYRQLDRSTGRDILWEHPW</sequence>